<dbReference type="Proteomes" id="UP000799536">
    <property type="component" value="Unassembled WGS sequence"/>
</dbReference>
<dbReference type="EMBL" id="ML994147">
    <property type="protein sequence ID" value="KAF2198389.1"/>
    <property type="molecule type" value="Genomic_DNA"/>
</dbReference>
<organism evidence="1 2">
    <name type="scientific">Delitschia confertaspora ATCC 74209</name>
    <dbReference type="NCBI Taxonomy" id="1513339"/>
    <lineage>
        <taxon>Eukaryota</taxon>
        <taxon>Fungi</taxon>
        <taxon>Dikarya</taxon>
        <taxon>Ascomycota</taxon>
        <taxon>Pezizomycotina</taxon>
        <taxon>Dothideomycetes</taxon>
        <taxon>Pleosporomycetidae</taxon>
        <taxon>Pleosporales</taxon>
        <taxon>Delitschiaceae</taxon>
        <taxon>Delitschia</taxon>
    </lineage>
</organism>
<sequence>MSPSFRARRASSGFAAFDVHRISLFSTGVSRASEDFADRSLRKKTRKAAPSVRSTRELTFYDQAENSMATPVFARLARSSLAHFSRSQISSPSRGTSRSLRIGASQATAMCLCRSSLAVTLLGRCKSSPENVVFHHQAYLSFRGTKKGKRYSKRGLTMFID</sequence>
<name>A0A9P4JHJ2_9PLEO</name>
<protein>
    <submittedName>
        <fullName evidence="1">Uncharacterized protein</fullName>
    </submittedName>
</protein>
<accession>A0A9P4JHJ2</accession>
<evidence type="ECO:0000313" key="2">
    <source>
        <dbReference type="Proteomes" id="UP000799536"/>
    </source>
</evidence>
<gene>
    <name evidence="1" type="ORF">GQ43DRAFT_163176</name>
</gene>
<reference evidence="1" key="1">
    <citation type="journal article" date="2020" name="Stud. Mycol.">
        <title>101 Dothideomycetes genomes: a test case for predicting lifestyles and emergence of pathogens.</title>
        <authorList>
            <person name="Haridas S."/>
            <person name="Albert R."/>
            <person name="Binder M."/>
            <person name="Bloem J."/>
            <person name="Labutti K."/>
            <person name="Salamov A."/>
            <person name="Andreopoulos B."/>
            <person name="Baker S."/>
            <person name="Barry K."/>
            <person name="Bills G."/>
            <person name="Bluhm B."/>
            <person name="Cannon C."/>
            <person name="Castanera R."/>
            <person name="Culley D."/>
            <person name="Daum C."/>
            <person name="Ezra D."/>
            <person name="Gonzalez J."/>
            <person name="Henrissat B."/>
            <person name="Kuo A."/>
            <person name="Liang C."/>
            <person name="Lipzen A."/>
            <person name="Lutzoni F."/>
            <person name="Magnuson J."/>
            <person name="Mondo S."/>
            <person name="Nolan M."/>
            <person name="Ohm R."/>
            <person name="Pangilinan J."/>
            <person name="Park H.-J."/>
            <person name="Ramirez L."/>
            <person name="Alfaro M."/>
            <person name="Sun H."/>
            <person name="Tritt A."/>
            <person name="Yoshinaga Y."/>
            <person name="Zwiers L.-H."/>
            <person name="Turgeon B."/>
            <person name="Goodwin S."/>
            <person name="Spatafora J."/>
            <person name="Crous P."/>
            <person name="Grigoriev I."/>
        </authorList>
    </citation>
    <scope>NUCLEOTIDE SEQUENCE</scope>
    <source>
        <strain evidence="1">ATCC 74209</strain>
    </source>
</reference>
<evidence type="ECO:0000313" key="1">
    <source>
        <dbReference type="EMBL" id="KAF2198389.1"/>
    </source>
</evidence>
<proteinExistence type="predicted"/>
<keyword evidence="2" id="KW-1185">Reference proteome</keyword>
<dbReference type="AlphaFoldDB" id="A0A9P4JHJ2"/>
<comment type="caution">
    <text evidence="1">The sequence shown here is derived from an EMBL/GenBank/DDBJ whole genome shotgun (WGS) entry which is preliminary data.</text>
</comment>